<evidence type="ECO:0000313" key="2">
    <source>
        <dbReference type="EMBL" id="EZA56138.1"/>
    </source>
</evidence>
<protein>
    <submittedName>
        <fullName evidence="2">Uncharacterized protein</fullName>
    </submittedName>
</protein>
<feature type="compositionally biased region" description="Basic and acidic residues" evidence="1">
    <location>
        <begin position="145"/>
        <end position="166"/>
    </location>
</feature>
<dbReference type="AlphaFoldDB" id="A0A026WJK7"/>
<keyword evidence="3" id="KW-1185">Reference proteome</keyword>
<name>A0A026WJK7_OOCBI</name>
<proteinExistence type="predicted"/>
<feature type="region of interest" description="Disordered" evidence="1">
    <location>
        <begin position="45"/>
        <end position="166"/>
    </location>
</feature>
<dbReference type="OMA" id="CEMAEVR"/>
<dbReference type="OrthoDB" id="7634540at2759"/>
<organism evidence="2 3">
    <name type="scientific">Ooceraea biroi</name>
    <name type="common">Clonal raider ant</name>
    <name type="synonym">Cerapachys biroi</name>
    <dbReference type="NCBI Taxonomy" id="2015173"/>
    <lineage>
        <taxon>Eukaryota</taxon>
        <taxon>Metazoa</taxon>
        <taxon>Ecdysozoa</taxon>
        <taxon>Arthropoda</taxon>
        <taxon>Hexapoda</taxon>
        <taxon>Insecta</taxon>
        <taxon>Pterygota</taxon>
        <taxon>Neoptera</taxon>
        <taxon>Endopterygota</taxon>
        <taxon>Hymenoptera</taxon>
        <taxon>Apocrita</taxon>
        <taxon>Aculeata</taxon>
        <taxon>Formicoidea</taxon>
        <taxon>Formicidae</taxon>
        <taxon>Dorylinae</taxon>
        <taxon>Ooceraea</taxon>
    </lineage>
</organism>
<evidence type="ECO:0000313" key="3">
    <source>
        <dbReference type="Proteomes" id="UP000053097"/>
    </source>
</evidence>
<reference evidence="2 3" key="1">
    <citation type="journal article" date="2014" name="Curr. Biol.">
        <title>The genome of the clonal raider ant Cerapachys biroi.</title>
        <authorList>
            <person name="Oxley P.R."/>
            <person name="Ji L."/>
            <person name="Fetter-Pruneda I."/>
            <person name="McKenzie S.K."/>
            <person name="Li C."/>
            <person name="Hu H."/>
            <person name="Zhang G."/>
            <person name="Kronauer D.J."/>
        </authorList>
    </citation>
    <scope>NUCLEOTIDE SEQUENCE [LARGE SCALE GENOMIC DNA]</scope>
</reference>
<dbReference type="Proteomes" id="UP000053097">
    <property type="component" value="Unassembled WGS sequence"/>
</dbReference>
<feature type="compositionally biased region" description="Basic residues" evidence="1">
    <location>
        <begin position="103"/>
        <end position="136"/>
    </location>
</feature>
<evidence type="ECO:0000256" key="1">
    <source>
        <dbReference type="SAM" id="MobiDB-lite"/>
    </source>
</evidence>
<accession>A0A026WJK7</accession>
<gene>
    <name evidence="2" type="ORF">X777_03470</name>
</gene>
<sequence>MDTLELQAALVKLDPATTVTPIGTTVKLVPHHRVAFTVNIDDEGDLTLEDSAPSEEKSPAETASRKTPGNCAASLTSHQNHHQNSGGQQTGGSKCGIAEVSKHHAKHHAKEKRHHHHHHTLHHQHHRAHVVSHRSLWRALPRARGNQDDDNTSRIPREILHETISR</sequence>
<dbReference type="EMBL" id="KK107168">
    <property type="protein sequence ID" value="EZA56138.1"/>
    <property type="molecule type" value="Genomic_DNA"/>
</dbReference>